<gene>
    <name evidence="4" type="ORF">MNBD_DELTA04-670</name>
</gene>
<dbReference type="PRINTS" id="PR00080">
    <property type="entry name" value="SDRFAMILY"/>
</dbReference>
<dbReference type="FunFam" id="3.40.50.720:FF:000173">
    <property type="entry name" value="3-oxoacyl-[acyl-carrier protein] reductase"/>
    <property type="match status" value="1"/>
</dbReference>
<dbReference type="AlphaFoldDB" id="A0A3B0VRC9"/>
<reference evidence="4" key="1">
    <citation type="submission" date="2018-06" db="EMBL/GenBank/DDBJ databases">
        <authorList>
            <person name="Zhirakovskaya E."/>
        </authorList>
    </citation>
    <scope>NUCLEOTIDE SEQUENCE</scope>
</reference>
<organism evidence="4">
    <name type="scientific">hydrothermal vent metagenome</name>
    <dbReference type="NCBI Taxonomy" id="652676"/>
    <lineage>
        <taxon>unclassified sequences</taxon>
        <taxon>metagenomes</taxon>
        <taxon>ecological metagenomes</taxon>
    </lineage>
</organism>
<feature type="domain" description="Ketoreductase" evidence="3">
    <location>
        <begin position="7"/>
        <end position="192"/>
    </location>
</feature>
<dbReference type="PANTHER" id="PTHR42879">
    <property type="entry name" value="3-OXOACYL-(ACYL-CARRIER-PROTEIN) REDUCTASE"/>
    <property type="match status" value="1"/>
</dbReference>
<sequence length="246" mass="26535">MTDFTGQKAIVTGATRGIGRAITLALLERGATVIGLYGGNETAAGRLKDDCPAAPERLRLHRCDVSDYEAVRALYEQIENEFDTIDILVNNAGIRRDGVLAMMKAEEWQQVIDVNLGGGFNMSKFAVQLMMKRKYGRIIFITSPMAHMGFAGQANYAASKAGQIGMMKSLAKEVAKRKITANCVSPGFIATDLLDGLPEARILEYKKMVPVRRFGTPAEVADAVLFLAGPKAAYITGSVLEVTGGL</sequence>
<comment type="similarity">
    <text evidence="1">Belongs to the short-chain dehydrogenases/reductases (SDR) family.</text>
</comment>
<name>A0A3B0VRC9_9ZZZZ</name>
<dbReference type="Pfam" id="PF13561">
    <property type="entry name" value="adh_short_C2"/>
    <property type="match status" value="1"/>
</dbReference>
<dbReference type="InterPro" id="IPR057326">
    <property type="entry name" value="KR_dom"/>
</dbReference>
<evidence type="ECO:0000313" key="4">
    <source>
        <dbReference type="EMBL" id="VAW34806.1"/>
    </source>
</evidence>
<dbReference type="NCBIfam" id="NF009466">
    <property type="entry name" value="PRK12826.1-2"/>
    <property type="match status" value="1"/>
</dbReference>
<dbReference type="InterPro" id="IPR036291">
    <property type="entry name" value="NAD(P)-bd_dom_sf"/>
</dbReference>
<proteinExistence type="inferred from homology"/>
<keyword evidence="2 4" id="KW-0560">Oxidoreductase</keyword>
<dbReference type="EMBL" id="UOEY01000010">
    <property type="protein sequence ID" value="VAW34806.1"/>
    <property type="molecule type" value="Genomic_DNA"/>
</dbReference>
<dbReference type="SUPFAM" id="SSF51735">
    <property type="entry name" value="NAD(P)-binding Rossmann-fold domains"/>
    <property type="match status" value="1"/>
</dbReference>
<dbReference type="Gene3D" id="3.40.50.720">
    <property type="entry name" value="NAD(P)-binding Rossmann-like Domain"/>
    <property type="match status" value="1"/>
</dbReference>
<dbReference type="PRINTS" id="PR00081">
    <property type="entry name" value="GDHRDH"/>
</dbReference>
<dbReference type="InterPro" id="IPR050259">
    <property type="entry name" value="SDR"/>
</dbReference>
<evidence type="ECO:0000256" key="2">
    <source>
        <dbReference type="ARBA" id="ARBA00023002"/>
    </source>
</evidence>
<dbReference type="EC" id="1.1.1.100" evidence="4"/>
<evidence type="ECO:0000256" key="1">
    <source>
        <dbReference type="ARBA" id="ARBA00006484"/>
    </source>
</evidence>
<evidence type="ECO:0000259" key="3">
    <source>
        <dbReference type="SMART" id="SM00822"/>
    </source>
</evidence>
<dbReference type="SMART" id="SM00822">
    <property type="entry name" value="PKS_KR"/>
    <property type="match status" value="1"/>
</dbReference>
<dbReference type="InterPro" id="IPR002347">
    <property type="entry name" value="SDR_fam"/>
</dbReference>
<dbReference type="GO" id="GO:0004316">
    <property type="term" value="F:3-oxoacyl-[acyl-carrier-protein] reductase (NADPH) activity"/>
    <property type="evidence" value="ECO:0007669"/>
    <property type="project" value="UniProtKB-EC"/>
</dbReference>
<dbReference type="PANTHER" id="PTHR42879:SF2">
    <property type="entry name" value="3-OXOACYL-[ACYL-CARRIER-PROTEIN] REDUCTASE FABG"/>
    <property type="match status" value="1"/>
</dbReference>
<protein>
    <submittedName>
        <fullName evidence="4">3-oxoacyl-[acyl-carrier protein] reductase</fullName>
        <ecNumber evidence="4">1.1.1.100</ecNumber>
    </submittedName>
</protein>
<accession>A0A3B0VRC9</accession>